<feature type="active site" description="Proton acceptor" evidence="6">
    <location>
        <position position="572"/>
    </location>
</feature>
<gene>
    <name evidence="9" type="ORF">A1Q1_03669</name>
</gene>
<evidence type="ECO:0000256" key="5">
    <source>
        <dbReference type="ARBA" id="ARBA00023002"/>
    </source>
</evidence>
<keyword evidence="4" id="KW-0274">FAD</keyword>
<evidence type="ECO:0000256" key="4">
    <source>
        <dbReference type="ARBA" id="ARBA00022827"/>
    </source>
</evidence>
<dbReference type="RefSeq" id="XP_014183758.1">
    <property type="nucleotide sequence ID" value="XM_014328283.1"/>
</dbReference>
<dbReference type="EMBL" id="ALBS01000023">
    <property type="protein sequence ID" value="EJT52537.1"/>
    <property type="molecule type" value="Genomic_DNA"/>
</dbReference>
<dbReference type="KEGG" id="tasa:A1Q1_03669"/>
<evidence type="ECO:0000256" key="3">
    <source>
        <dbReference type="ARBA" id="ARBA00022630"/>
    </source>
</evidence>
<dbReference type="PANTHER" id="PTHR46056:SF12">
    <property type="entry name" value="LONG-CHAIN-ALCOHOL OXIDASE"/>
    <property type="match status" value="1"/>
</dbReference>
<feature type="domain" description="Glucose-methanol-choline oxidoreductase C-terminal" evidence="8">
    <location>
        <begin position="491"/>
        <end position="624"/>
    </location>
</feature>
<dbReference type="InterPro" id="IPR000172">
    <property type="entry name" value="GMC_OxRdtase_N"/>
</dbReference>
<comment type="caution">
    <text evidence="9">The sequence shown here is derived from an EMBL/GenBank/DDBJ whole genome shotgun (WGS) entry which is preliminary data.</text>
</comment>
<reference evidence="9 10" key="1">
    <citation type="journal article" date="2012" name="Eukaryot. Cell">
        <title>Draft genome sequence of CBS 2479, the standard type strain of Trichosporon asahii.</title>
        <authorList>
            <person name="Yang R.Y."/>
            <person name="Li H.T."/>
            <person name="Zhu H."/>
            <person name="Zhou G.P."/>
            <person name="Wang M."/>
            <person name="Wang L."/>
        </authorList>
    </citation>
    <scope>NUCLEOTIDE SEQUENCE [LARGE SCALE GENOMIC DNA]</scope>
    <source>
        <strain evidence="10">ATCC 90039 / CBS 2479 / JCM 2466 / KCTC 7840 / NCYC 2677 / UAMH 7654</strain>
    </source>
</reference>
<organism evidence="9 10">
    <name type="scientific">Trichosporon asahii var. asahii (strain ATCC 90039 / CBS 2479 / JCM 2466 / KCTC 7840 / NBRC 103889/ NCYC 2677 / UAMH 7654)</name>
    <name type="common">Yeast</name>
    <dbReference type="NCBI Taxonomy" id="1186058"/>
    <lineage>
        <taxon>Eukaryota</taxon>
        <taxon>Fungi</taxon>
        <taxon>Dikarya</taxon>
        <taxon>Basidiomycota</taxon>
        <taxon>Agaricomycotina</taxon>
        <taxon>Tremellomycetes</taxon>
        <taxon>Trichosporonales</taxon>
        <taxon>Trichosporonaceae</taxon>
        <taxon>Trichosporon</taxon>
    </lineage>
</organism>
<dbReference type="PANTHER" id="PTHR46056">
    <property type="entry name" value="LONG-CHAIN-ALCOHOL OXIDASE"/>
    <property type="match status" value="1"/>
</dbReference>
<dbReference type="AlphaFoldDB" id="J6FBP4"/>
<proteinExistence type="inferred from homology"/>
<accession>J6FBP4</accession>
<dbReference type="Gene3D" id="3.50.50.60">
    <property type="entry name" value="FAD/NAD(P)-binding domain"/>
    <property type="match status" value="2"/>
</dbReference>
<keyword evidence="5" id="KW-0560">Oxidoreductase</keyword>
<comment type="similarity">
    <text evidence="2">Belongs to the GMC oxidoreductase family.</text>
</comment>
<dbReference type="Pfam" id="PF00732">
    <property type="entry name" value="GMC_oxred_N"/>
    <property type="match status" value="1"/>
</dbReference>
<dbReference type="GO" id="GO:0050660">
    <property type="term" value="F:flavin adenine dinucleotide binding"/>
    <property type="evidence" value="ECO:0007669"/>
    <property type="project" value="InterPro"/>
</dbReference>
<feature type="domain" description="Glucose-methanol-choline oxidoreductase N-terminal" evidence="7">
    <location>
        <begin position="202"/>
        <end position="410"/>
    </location>
</feature>
<sequence length="645" mass="69020">MAQTLTDEECETLLACVDTVAPSIAAEELKALAPQLADEVSEDTIAAFAAEVPSSIESLREDLKYLLPSQLPPAKLADLKMVLGLLRLKHARTALMRKIFDSLIKLSSALYVRNSDLVHKAMLYEPKVTEPPAEGHFQFQFADPQSLDGQEFDAIIVGSGSGGGVAAKQPSEAGMKVLVIEKGLHYDLAGQPYDEREALKVMYDLGGLAATETGELGLVSGNVFGGGSSVNWAACIQTPAAVRQDWASTYGLPYFKTQEFQEDLDAVWKQMGVSLPKKQNLQNQLLMEGARRLGYAHAPVAQNNGNADHNCNHDCANGCRSGGKKGGVHSWLIDAAKAGTTFVVGCSVRKILFTKSRHAKGVLVKTPEGKKIKIKTSRVIAAGGSIQTPALLLRSRIPNPRIGTSIYLHPTNYVYAVFPERTHPTEGQILTSVVTEFANLTPSGHGVRLETGIMQPIVSTVLMQWHGGKEYKANIAKHSHMAGLIAIARDRDHGYVQLSAEGEPIVHYTTSAFDQKSVLKGTVAAAECMLAVGAEEIIVNGRGVKPYKKGDDFAAWAKQVEATPSSAFGSAHQMGSCRMSSRPGDGTCDPSGAVRGVQGVWCADASVLPSASGVNPMISTMAVARKVSRGIVDQWKHGDAGRARL</sequence>
<dbReference type="OrthoDB" id="269227at2759"/>
<evidence type="ECO:0000256" key="6">
    <source>
        <dbReference type="PIRSR" id="PIRSR028937-1"/>
    </source>
</evidence>
<dbReference type="InterPro" id="IPR036188">
    <property type="entry name" value="FAD/NAD-bd_sf"/>
</dbReference>
<protein>
    <submittedName>
        <fullName evidence="9">Uncharacterized protein</fullName>
    </submittedName>
</protein>
<evidence type="ECO:0000313" key="9">
    <source>
        <dbReference type="EMBL" id="EJT52537.1"/>
    </source>
</evidence>
<dbReference type="HOGENOM" id="CLU_008878_3_1_1"/>
<evidence type="ECO:0000259" key="7">
    <source>
        <dbReference type="Pfam" id="PF00732"/>
    </source>
</evidence>
<dbReference type="Pfam" id="PF05199">
    <property type="entry name" value="GMC_oxred_C"/>
    <property type="match status" value="1"/>
</dbReference>
<dbReference type="InterPro" id="IPR007867">
    <property type="entry name" value="GMC_OxRtase_C"/>
</dbReference>
<evidence type="ECO:0000259" key="8">
    <source>
        <dbReference type="Pfam" id="PF05199"/>
    </source>
</evidence>
<dbReference type="VEuPathDB" id="FungiDB:A1Q1_03669"/>
<comment type="cofactor">
    <cofactor evidence="1">
        <name>FAD</name>
        <dbReference type="ChEBI" id="CHEBI:57692"/>
    </cofactor>
</comment>
<dbReference type="GeneID" id="25987182"/>
<dbReference type="Proteomes" id="UP000002748">
    <property type="component" value="Unassembled WGS sequence"/>
</dbReference>
<dbReference type="GO" id="GO:0016020">
    <property type="term" value="C:membrane"/>
    <property type="evidence" value="ECO:0007669"/>
    <property type="project" value="UniProtKB-SubCell"/>
</dbReference>
<dbReference type="GO" id="GO:0046577">
    <property type="term" value="F:long-chain-alcohol oxidase activity"/>
    <property type="evidence" value="ECO:0007669"/>
    <property type="project" value="UniProtKB-EC"/>
</dbReference>
<evidence type="ECO:0000256" key="1">
    <source>
        <dbReference type="ARBA" id="ARBA00001974"/>
    </source>
</evidence>
<evidence type="ECO:0000256" key="2">
    <source>
        <dbReference type="ARBA" id="ARBA00010790"/>
    </source>
</evidence>
<evidence type="ECO:0000313" key="10">
    <source>
        <dbReference type="Proteomes" id="UP000002748"/>
    </source>
</evidence>
<keyword evidence="3" id="KW-0285">Flavoprotein</keyword>
<name>J6FBP4_TRIAS</name>
<dbReference type="SUPFAM" id="SSF51905">
    <property type="entry name" value="FAD/NAD(P)-binding domain"/>
    <property type="match status" value="1"/>
</dbReference>